<gene>
    <name evidence="6" type="ORF">NW755_002190</name>
</gene>
<dbReference type="GO" id="GO:0008270">
    <property type="term" value="F:zinc ion binding"/>
    <property type="evidence" value="ECO:0007669"/>
    <property type="project" value="InterPro"/>
</dbReference>
<proteinExistence type="predicted"/>
<feature type="domain" description="Xylanolytic transcriptional activator regulatory" evidence="5">
    <location>
        <begin position="273"/>
        <end position="345"/>
    </location>
</feature>
<evidence type="ECO:0000256" key="1">
    <source>
        <dbReference type="ARBA" id="ARBA00023015"/>
    </source>
</evidence>
<evidence type="ECO:0000256" key="2">
    <source>
        <dbReference type="ARBA" id="ARBA00023163"/>
    </source>
</evidence>
<dbReference type="GO" id="GO:0000981">
    <property type="term" value="F:DNA-binding transcription factor activity, RNA polymerase II-specific"/>
    <property type="evidence" value="ECO:0007669"/>
    <property type="project" value="TreeGrafter"/>
</dbReference>
<accession>A0A9W8RFA6</accession>
<dbReference type="GO" id="GO:0006351">
    <property type="term" value="P:DNA-templated transcription"/>
    <property type="evidence" value="ECO:0007669"/>
    <property type="project" value="InterPro"/>
</dbReference>
<keyword evidence="7" id="KW-1185">Reference proteome</keyword>
<evidence type="ECO:0000313" key="6">
    <source>
        <dbReference type="EMBL" id="KAJ4194773.1"/>
    </source>
</evidence>
<dbReference type="PANTHER" id="PTHR47424:SF12">
    <property type="entry name" value="TRANSCRIPTION FACTOR ASQA"/>
    <property type="match status" value="1"/>
</dbReference>
<comment type="caution">
    <text evidence="6">The sequence shown here is derived from an EMBL/GenBank/DDBJ whole genome shotgun (WGS) entry which is preliminary data.</text>
</comment>
<dbReference type="AlphaFoldDB" id="A0A9W8RFA6"/>
<protein>
    <recommendedName>
        <fullName evidence="5">Xylanolytic transcriptional activator regulatory domain-containing protein</fullName>
    </recommendedName>
</protein>
<evidence type="ECO:0000313" key="7">
    <source>
        <dbReference type="Proteomes" id="UP001152087"/>
    </source>
</evidence>
<organism evidence="6 7">
    <name type="scientific">Fusarium falciforme</name>
    <dbReference type="NCBI Taxonomy" id="195108"/>
    <lineage>
        <taxon>Eukaryota</taxon>
        <taxon>Fungi</taxon>
        <taxon>Dikarya</taxon>
        <taxon>Ascomycota</taxon>
        <taxon>Pezizomycotina</taxon>
        <taxon>Sordariomycetes</taxon>
        <taxon>Hypocreomycetidae</taxon>
        <taxon>Hypocreales</taxon>
        <taxon>Nectriaceae</taxon>
        <taxon>Fusarium</taxon>
        <taxon>Fusarium solani species complex</taxon>
    </lineage>
</organism>
<dbReference type="Pfam" id="PF04082">
    <property type="entry name" value="Fungal_trans"/>
    <property type="match status" value="1"/>
</dbReference>
<evidence type="ECO:0000256" key="4">
    <source>
        <dbReference type="SAM" id="MobiDB-lite"/>
    </source>
</evidence>
<sequence length="635" mass="70619">MREIETLRGRVKELESQLEGTNTESKDTHKHHACDDEDDQASSPHPCNEDGIHLDTTQPTEPSSSLAQFYGQSSAYYFIHRINLHLQSHHQSLEARSPQTLIPNSASRSFVHAIFSQEAEPEAGVGSEAVPECHQRLTESTLSGKNLTATQEAFFLDLFWDSWHCCYQILDQVEFKAHYKSLWGGPGQTTRKPSALVDIVLALCMQFGVTSLPRQVESKAEIDIRDATIAGRWLYRRAQALLACELERPSLTTLQCQFWSAVYLGNASYQNMAQSMIGAAICTAHALGLHIEPSTELPLKEREARKQMWWTLFVFETRLCIRLGRPWGTDMSRTTCSLPGEDQEPHSGHVAWRSYTVQRARLMMLVRAVFDRFHQKCASIKQGNSSAIVEEFSKTLKGGVEDIQAWVETVPTALKTERRGSGMPFSTDLSEVDIEPFAPLWLRRQRLMLELGYHDSLLTLGRSCIAFSLKDHDILDGWYEPFNYQWNAAITLVGFILAYSKTSSIVPAACEALSSSINVLEQMGSFFGVAASAAVVINNLLHKTSAVVRGLEEFATNPAEECSADISKAPLGQPDALHLPELDIASSILAGADGTFGPASEFEGFGFSHDLNQFAGIGDFGLEDNFDLWTYPLDS</sequence>
<feature type="region of interest" description="Disordered" evidence="4">
    <location>
        <begin position="1"/>
        <end position="65"/>
    </location>
</feature>
<dbReference type="SMART" id="SM00906">
    <property type="entry name" value="Fungal_trans"/>
    <property type="match status" value="1"/>
</dbReference>
<reference evidence="6" key="1">
    <citation type="submission" date="2022-09" db="EMBL/GenBank/DDBJ databases">
        <title>Fusarium specimens isolated from Avocado Roots.</title>
        <authorList>
            <person name="Stajich J."/>
            <person name="Roper C."/>
            <person name="Heimlech-Rivalta G."/>
        </authorList>
    </citation>
    <scope>NUCLEOTIDE SEQUENCE</scope>
    <source>
        <strain evidence="6">A02</strain>
    </source>
</reference>
<name>A0A9W8RFA6_9HYPO</name>
<evidence type="ECO:0000259" key="5">
    <source>
        <dbReference type="SMART" id="SM00906"/>
    </source>
</evidence>
<keyword evidence="1" id="KW-0805">Transcription regulation</keyword>
<evidence type="ECO:0000256" key="3">
    <source>
        <dbReference type="ARBA" id="ARBA00023242"/>
    </source>
</evidence>
<feature type="compositionally biased region" description="Polar residues" evidence="4">
    <location>
        <begin position="55"/>
        <end position="65"/>
    </location>
</feature>
<dbReference type="Proteomes" id="UP001152087">
    <property type="component" value="Unassembled WGS sequence"/>
</dbReference>
<dbReference type="GO" id="GO:0000978">
    <property type="term" value="F:RNA polymerase II cis-regulatory region sequence-specific DNA binding"/>
    <property type="evidence" value="ECO:0007669"/>
    <property type="project" value="TreeGrafter"/>
</dbReference>
<dbReference type="GO" id="GO:0000435">
    <property type="term" value="P:positive regulation of transcription from RNA polymerase II promoter by galactose"/>
    <property type="evidence" value="ECO:0007669"/>
    <property type="project" value="TreeGrafter"/>
</dbReference>
<keyword evidence="3" id="KW-0539">Nucleus</keyword>
<keyword evidence="2" id="KW-0804">Transcription</keyword>
<dbReference type="PANTHER" id="PTHR47424">
    <property type="entry name" value="REGULATORY PROTEIN GAL4"/>
    <property type="match status" value="1"/>
</dbReference>
<dbReference type="InterPro" id="IPR051127">
    <property type="entry name" value="Fungal_SecMet_Regulators"/>
</dbReference>
<dbReference type="CDD" id="cd12148">
    <property type="entry name" value="fungal_TF_MHR"/>
    <property type="match status" value="1"/>
</dbReference>
<dbReference type="EMBL" id="JAOQAV010000004">
    <property type="protein sequence ID" value="KAJ4194773.1"/>
    <property type="molecule type" value="Genomic_DNA"/>
</dbReference>
<feature type="compositionally biased region" description="Basic and acidic residues" evidence="4">
    <location>
        <begin position="1"/>
        <end position="15"/>
    </location>
</feature>
<dbReference type="InterPro" id="IPR007219">
    <property type="entry name" value="XnlR_reg_dom"/>
</dbReference>
<dbReference type="GO" id="GO:0005634">
    <property type="term" value="C:nucleus"/>
    <property type="evidence" value="ECO:0007669"/>
    <property type="project" value="TreeGrafter"/>
</dbReference>